<protein>
    <submittedName>
        <fullName evidence="2">Salivary lipocalin</fullName>
    </submittedName>
</protein>
<dbReference type="Pfam" id="PF02098">
    <property type="entry name" value="His_binding"/>
    <property type="match status" value="1"/>
</dbReference>
<reference evidence="2" key="2">
    <citation type="submission" date="2008-03" db="EMBL/GenBank/DDBJ databases">
        <authorList>
            <person name="Francishetti I.M.B."/>
            <person name="Pham V."/>
            <person name="Kotsyfakis M."/>
            <person name="Ribeiro J.M.C."/>
        </authorList>
    </citation>
    <scope>NUCLEOTIDE SEQUENCE</scope>
    <source>
        <tissue evidence="2">Salivary glands</tissue>
    </source>
</reference>
<dbReference type="InterPro" id="IPR002970">
    <property type="entry name" value="Tick_his-bd"/>
</dbReference>
<organism evidence="2">
    <name type="scientific">Ornithodoros coriaceus</name>
    <name type="common">Soft tick</name>
    <name type="synonym">Argasid tick</name>
    <dbReference type="NCBI Taxonomy" id="92741"/>
    <lineage>
        <taxon>Eukaryota</taxon>
        <taxon>Metazoa</taxon>
        <taxon>Ecdysozoa</taxon>
        <taxon>Arthropoda</taxon>
        <taxon>Chelicerata</taxon>
        <taxon>Arachnida</taxon>
        <taxon>Acari</taxon>
        <taxon>Parasitiformes</taxon>
        <taxon>Ixodida</taxon>
        <taxon>Ixodoidea</taxon>
        <taxon>Argasidae</taxon>
        <taxon>Ornithodorinae</taxon>
        <taxon>Ornithodoros</taxon>
    </lineage>
</organism>
<evidence type="ECO:0000256" key="1">
    <source>
        <dbReference type="SAM" id="SignalP"/>
    </source>
</evidence>
<feature type="signal peptide" evidence="1">
    <location>
        <begin position="1"/>
        <end position="17"/>
    </location>
</feature>
<dbReference type="InterPro" id="IPR012674">
    <property type="entry name" value="Calycin"/>
</dbReference>
<dbReference type="SUPFAM" id="SSF50814">
    <property type="entry name" value="Lipocalins"/>
    <property type="match status" value="1"/>
</dbReference>
<accession>B2D2B1</accession>
<evidence type="ECO:0000313" key="2">
    <source>
        <dbReference type="EMBL" id="ACB70352.1"/>
    </source>
</evidence>
<proteinExistence type="evidence at transcript level"/>
<dbReference type="EMBL" id="EU574845">
    <property type="protein sequence ID" value="ACB70352.1"/>
    <property type="molecule type" value="mRNA"/>
</dbReference>
<dbReference type="AlphaFoldDB" id="B2D2B1"/>
<feature type="chain" id="PRO_5002777031" evidence="1">
    <location>
        <begin position="18"/>
        <end position="166"/>
    </location>
</feature>
<dbReference type="GO" id="GO:0043176">
    <property type="term" value="F:amine binding"/>
    <property type="evidence" value="ECO:0007669"/>
    <property type="project" value="InterPro"/>
</dbReference>
<sequence>MRLVIFFLGFSAYGAYGDCPPANDAWRSVKSPGRYFLVKSTSSSPPQCAYVDSATDIDENAKTGKYVYGQLDKATNALTRNEGTVTAEGDKIIVTGESGVVTGTTLLLFSDYGVCDVVIGPRGDCELWVEQKNLKSISYGCCDTMFEGCAKGENIKNTYQEDECTA</sequence>
<name>B2D2B1_ORNCO</name>
<dbReference type="GO" id="GO:0030682">
    <property type="term" value="P:symbiont-mediated perturbation of host defenses"/>
    <property type="evidence" value="ECO:0007669"/>
    <property type="project" value="InterPro"/>
</dbReference>
<reference evidence="2" key="1">
    <citation type="journal article" date="2008" name="J. Proteomics">
        <title>An insight into the salivary transcriptome and proteome of the soft tick and vector of epizootic bovine abortion, Ornithodoros coriaceus.</title>
        <authorList>
            <person name="Francischetti I.M."/>
            <person name="Meng Z."/>
            <person name="Mans B.J."/>
            <person name="Gudderra N."/>
            <person name="Hall M."/>
            <person name="Veenstra T.D."/>
            <person name="Pham V.M."/>
            <person name="Kotsyfakis M."/>
            <person name="Ribeiro J.M."/>
        </authorList>
    </citation>
    <scope>NUCLEOTIDE SEQUENCE</scope>
    <source>
        <tissue evidence="2">Salivary glands</tissue>
    </source>
</reference>
<dbReference type="Gene3D" id="2.40.128.20">
    <property type="match status" value="1"/>
</dbReference>
<keyword evidence="1" id="KW-0732">Signal</keyword>